<dbReference type="RefSeq" id="WP_329776278.1">
    <property type="nucleotide sequence ID" value="NZ_JAYDYW010000012.1"/>
</dbReference>
<feature type="chain" id="PRO_5047181099" evidence="1">
    <location>
        <begin position="31"/>
        <end position="516"/>
    </location>
</feature>
<proteinExistence type="predicted"/>
<dbReference type="EMBL" id="JAYDYW010000012">
    <property type="protein sequence ID" value="MEE1675354.1"/>
    <property type="molecule type" value="Genomic_DNA"/>
</dbReference>
<evidence type="ECO:0000256" key="1">
    <source>
        <dbReference type="SAM" id="SignalP"/>
    </source>
</evidence>
<organism evidence="2 3">
    <name type="scientific">Agarivorans aestuarii</name>
    <dbReference type="NCBI Taxonomy" id="1563703"/>
    <lineage>
        <taxon>Bacteria</taxon>
        <taxon>Pseudomonadati</taxon>
        <taxon>Pseudomonadota</taxon>
        <taxon>Gammaproteobacteria</taxon>
        <taxon>Alteromonadales</taxon>
        <taxon>Alteromonadaceae</taxon>
        <taxon>Agarivorans</taxon>
    </lineage>
</organism>
<sequence length="516" mass="59301">MQGLAINACSLVRWLRAVCLLLVASMFSYAANASIELELEIKALPNASKFHYVVVPFPNFTVSNKQGFSLQQQGTSLKFSAHAHLLWPLRRGASFYRGVLFKIEGLKQGNVTLTWDESLAKPSQALEFDEASLAEVRYPESWLNKALYSPLTYNANNIDWGWLDNAYWRYASYSADEAVIAEVSKPKDPAKKTTLPSNSAAPWLYDRPFTFYQLFYKTADPRWQKTAHQQAQFFMSQLDDNGDFKLKGAADLKYMLSSGLLIDYLFYPHRSTKLAIEKMVQKGLAWPERYSTKLGFWTERHLSVALGLALTQWELNSDEHSFMRLDALIDGIREDLWVSSPGQGGCLKHQLKAHSNKKSKDMVCSPWMSALVAEQLWRYFWISEDLRAADLIIDFSDMLLHHGVYTVESKGKTLYIPDYLVFFKQSIFQDRNSWTERQHACDVAGMVYKGVYLKQQRLEDEFLLELLGQELLNTCEGTMNKKGKTAMSNPNWPLKPLRKFNWWFATNGSLTWLLKQ</sequence>
<keyword evidence="3" id="KW-1185">Reference proteome</keyword>
<comment type="caution">
    <text evidence="2">The sequence shown here is derived from an EMBL/GenBank/DDBJ whole genome shotgun (WGS) entry which is preliminary data.</text>
</comment>
<evidence type="ECO:0000313" key="2">
    <source>
        <dbReference type="EMBL" id="MEE1675354.1"/>
    </source>
</evidence>
<feature type="signal peptide" evidence="1">
    <location>
        <begin position="1"/>
        <end position="30"/>
    </location>
</feature>
<protein>
    <submittedName>
        <fullName evidence="2">Uncharacterized protein</fullName>
    </submittedName>
</protein>
<evidence type="ECO:0000313" key="3">
    <source>
        <dbReference type="Proteomes" id="UP001310248"/>
    </source>
</evidence>
<reference evidence="2 3" key="2">
    <citation type="submission" date="2023-12" db="EMBL/GenBank/DDBJ databases">
        <authorList>
            <consortium name="Cladostephus spongiosus"/>
            <person name="Lorente B."/>
            <person name="Cabral C."/>
            <person name="Frias J."/>
            <person name="Faria J."/>
            <person name="Toubarro D."/>
        </authorList>
    </citation>
    <scope>NUCLEOTIDE SEQUENCE [LARGE SCALE GENOMIC DNA]</scope>
    <source>
        <strain evidence="2 3">ZMCS4</strain>
    </source>
</reference>
<name>A0ABU7G855_9ALTE</name>
<gene>
    <name evidence="2" type="ORF">SNR37_000679</name>
</gene>
<accession>A0ABU7G855</accession>
<dbReference type="Proteomes" id="UP001310248">
    <property type="component" value="Unassembled WGS sequence"/>
</dbReference>
<reference evidence="3" key="1">
    <citation type="submission" date="2023-07" db="EMBL/GenBank/DDBJ databases">
        <title>Draft genome sequence of Agarivorans aestuarii strain ZMCS4, a CAZymes producing bacteria isolated from the marine brown algae Clodostephus spongiosus.</title>
        <authorList>
            <person name="Lorente B."/>
            <person name="Cabral C."/>
            <person name="Frias J."/>
            <person name="Faria J."/>
            <person name="Toubarro D."/>
        </authorList>
    </citation>
    <scope>NUCLEOTIDE SEQUENCE [LARGE SCALE GENOMIC DNA]</scope>
    <source>
        <strain evidence="3">ZMCS4</strain>
    </source>
</reference>
<keyword evidence="1" id="KW-0732">Signal</keyword>